<feature type="region of interest" description="Disordered" evidence="6">
    <location>
        <begin position="38"/>
        <end position="59"/>
    </location>
</feature>
<dbReference type="EMBL" id="CAXKWB010001004">
    <property type="protein sequence ID" value="CAL4063074.1"/>
    <property type="molecule type" value="Genomic_DNA"/>
</dbReference>
<feature type="region of interest" description="Disordered" evidence="6">
    <location>
        <begin position="103"/>
        <end position="223"/>
    </location>
</feature>
<evidence type="ECO:0000256" key="5">
    <source>
        <dbReference type="ARBA" id="ARBA00023242"/>
    </source>
</evidence>
<evidence type="ECO:0000256" key="2">
    <source>
        <dbReference type="ARBA" id="ARBA00023015"/>
    </source>
</evidence>
<dbReference type="GO" id="GO:0000981">
    <property type="term" value="F:DNA-binding transcription factor activity, RNA polymerase II-specific"/>
    <property type="evidence" value="ECO:0007669"/>
    <property type="project" value="TreeGrafter"/>
</dbReference>
<feature type="compositionally biased region" description="Polar residues" evidence="6">
    <location>
        <begin position="138"/>
        <end position="169"/>
    </location>
</feature>
<name>A0AAV2PTR4_MEGNR</name>
<feature type="compositionally biased region" description="Basic and acidic residues" evidence="6">
    <location>
        <begin position="118"/>
        <end position="130"/>
    </location>
</feature>
<feature type="compositionally biased region" description="Polar residues" evidence="6">
    <location>
        <begin position="214"/>
        <end position="223"/>
    </location>
</feature>
<dbReference type="InterPro" id="IPR036638">
    <property type="entry name" value="HLH_DNA-bd_sf"/>
</dbReference>
<evidence type="ECO:0000259" key="7">
    <source>
        <dbReference type="PROSITE" id="PS50888"/>
    </source>
</evidence>
<dbReference type="Pfam" id="PF00010">
    <property type="entry name" value="HLH"/>
    <property type="match status" value="1"/>
</dbReference>
<dbReference type="Proteomes" id="UP001497623">
    <property type="component" value="Unassembled WGS sequence"/>
</dbReference>
<comment type="caution">
    <text evidence="8">The sequence shown here is derived from an EMBL/GenBank/DDBJ whole genome shotgun (WGS) entry which is preliminary data.</text>
</comment>
<dbReference type="GO" id="GO:0000978">
    <property type="term" value="F:RNA polymerase II cis-regulatory region sequence-specific DNA binding"/>
    <property type="evidence" value="ECO:0007669"/>
    <property type="project" value="TreeGrafter"/>
</dbReference>
<feature type="domain" description="BHLH" evidence="7">
    <location>
        <begin position="51"/>
        <end position="103"/>
    </location>
</feature>
<dbReference type="SUPFAM" id="SSF47459">
    <property type="entry name" value="HLH, helix-loop-helix DNA-binding domain"/>
    <property type="match status" value="1"/>
</dbReference>
<keyword evidence="9" id="KW-1185">Reference proteome</keyword>
<keyword evidence="4" id="KW-0804">Transcription</keyword>
<dbReference type="Gene3D" id="4.10.280.10">
    <property type="entry name" value="Helix-loop-helix DNA-binding domain"/>
    <property type="match status" value="1"/>
</dbReference>
<dbReference type="PANTHER" id="PTHR11969">
    <property type="entry name" value="MAX DIMERIZATION, MAD"/>
    <property type="match status" value="1"/>
</dbReference>
<protein>
    <recommendedName>
        <fullName evidence="7">BHLH domain-containing protein</fullName>
    </recommendedName>
</protein>
<evidence type="ECO:0000256" key="4">
    <source>
        <dbReference type="ARBA" id="ARBA00023163"/>
    </source>
</evidence>
<feature type="non-terminal residue" evidence="8">
    <location>
        <position position="241"/>
    </location>
</feature>
<keyword evidence="5" id="KW-0539">Nucleus</keyword>
<keyword evidence="2" id="KW-0805">Transcription regulation</keyword>
<accession>A0AAV2PTR4</accession>
<organism evidence="8 9">
    <name type="scientific">Meganyctiphanes norvegica</name>
    <name type="common">Northern krill</name>
    <name type="synonym">Thysanopoda norvegica</name>
    <dbReference type="NCBI Taxonomy" id="48144"/>
    <lineage>
        <taxon>Eukaryota</taxon>
        <taxon>Metazoa</taxon>
        <taxon>Ecdysozoa</taxon>
        <taxon>Arthropoda</taxon>
        <taxon>Crustacea</taxon>
        <taxon>Multicrustacea</taxon>
        <taxon>Malacostraca</taxon>
        <taxon>Eumalacostraca</taxon>
        <taxon>Eucarida</taxon>
        <taxon>Euphausiacea</taxon>
        <taxon>Euphausiidae</taxon>
        <taxon>Meganyctiphanes</taxon>
    </lineage>
</organism>
<gene>
    <name evidence="8" type="ORF">MNOR_LOCUS3060</name>
</gene>
<evidence type="ECO:0000256" key="6">
    <source>
        <dbReference type="SAM" id="MobiDB-lite"/>
    </source>
</evidence>
<sequence length="241" mass="27194">MSLAVLLQAAEYIERKEREMEHGYASTLPMPDHFSYSKISKRQRSKSKLQNNRTTHNELEKNRRAHLRTCLEKLKEMVPLGPDGSRHTTLGLLTRAKHFIKQLTGKEEHRTSHHTHSSKKEEGRRKKEEGSAYIGPPTTHTHQVSHNHTNSCNQEGISHNHTNSCNQEGSAKEVRRKKEEGSAYIGPPTTHTHRNEVDILGYGSNQSDTDDHSSIQSVSSDGGVTISTRRLTITDLPSHSL</sequence>
<dbReference type="GO" id="GO:0046983">
    <property type="term" value="F:protein dimerization activity"/>
    <property type="evidence" value="ECO:0007669"/>
    <property type="project" value="InterPro"/>
</dbReference>
<reference evidence="8 9" key="1">
    <citation type="submission" date="2024-05" db="EMBL/GenBank/DDBJ databases">
        <authorList>
            <person name="Wallberg A."/>
        </authorList>
    </citation>
    <scope>NUCLEOTIDE SEQUENCE [LARGE SCALE GENOMIC DNA]</scope>
</reference>
<dbReference type="InterPro" id="IPR011598">
    <property type="entry name" value="bHLH_dom"/>
</dbReference>
<dbReference type="CDD" id="cd11401">
    <property type="entry name" value="bHLHzip_Mad"/>
    <property type="match status" value="1"/>
</dbReference>
<dbReference type="SMART" id="SM00353">
    <property type="entry name" value="HLH"/>
    <property type="match status" value="1"/>
</dbReference>
<keyword evidence="3" id="KW-0238">DNA-binding</keyword>
<evidence type="ECO:0000313" key="9">
    <source>
        <dbReference type="Proteomes" id="UP001497623"/>
    </source>
</evidence>
<dbReference type="AlphaFoldDB" id="A0AAV2PTR4"/>
<proteinExistence type="predicted"/>
<feature type="compositionally biased region" description="Basic and acidic residues" evidence="6">
    <location>
        <begin position="170"/>
        <end position="181"/>
    </location>
</feature>
<comment type="subcellular location">
    <subcellularLocation>
        <location evidence="1">Nucleus</location>
    </subcellularLocation>
</comment>
<evidence type="ECO:0000256" key="3">
    <source>
        <dbReference type="ARBA" id="ARBA00023125"/>
    </source>
</evidence>
<dbReference type="GO" id="GO:0005634">
    <property type="term" value="C:nucleus"/>
    <property type="evidence" value="ECO:0007669"/>
    <property type="project" value="UniProtKB-SubCell"/>
</dbReference>
<dbReference type="PROSITE" id="PS50888">
    <property type="entry name" value="BHLH"/>
    <property type="match status" value="1"/>
</dbReference>
<evidence type="ECO:0000313" key="8">
    <source>
        <dbReference type="EMBL" id="CAL4063074.1"/>
    </source>
</evidence>
<dbReference type="PANTHER" id="PTHR11969:SF54">
    <property type="entry name" value="MAD-LIKE PROTEIN 1"/>
    <property type="match status" value="1"/>
</dbReference>
<evidence type="ECO:0000256" key="1">
    <source>
        <dbReference type="ARBA" id="ARBA00004123"/>
    </source>
</evidence>